<evidence type="ECO:0000256" key="4">
    <source>
        <dbReference type="ARBA" id="ARBA00022989"/>
    </source>
</evidence>
<comment type="similarity">
    <text evidence="2">Belongs to the ODR-4 family.</text>
</comment>
<dbReference type="GO" id="GO:0016020">
    <property type="term" value="C:membrane"/>
    <property type="evidence" value="ECO:0007669"/>
    <property type="project" value="UniProtKB-SubCell"/>
</dbReference>
<evidence type="ECO:0000313" key="9">
    <source>
        <dbReference type="Proteomes" id="UP001300502"/>
    </source>
</evidence>
<sequence>MTHRVWVTDSDLYGKHNDKQPYFWLIGIQDADKDYILDSIPLSLGDDEHIEREKLFDQLETVLKYISRSVPCGFSILGLSTISGSNMEKNIFTPQVVQQIFKRNLEQYACNNCWKRAILLTVHERKPSCSVIDLQNGGKSIPCKLKDSNRVPSLVCLEAVIDVDWTLPYDSDGNQRSVLRWLSETKDWFCSCLHSGLVSIDGCFLCHKNQSDEWIPTQDRRQYQVEVFVDQWFPNSDKLYRVRDSAIRLRAQVPCRVYLLGTCSGSQIISLFAQDWKQAFETIVEVALEEFGASAFDLNHSKMIWNLPRRIFVESAMRKVPYCDYILAEESRQNVQDRLTSLLHFSSKEWEQSQLCFFEQSTTSEMENLPSASTWQWHSSKSQVIPAKRDGSDDWNRMWVYCIVLVIFAILCAAVWRKKF</sequence>
<dbReference type="EMBL" id="JANCYU010000026">
    <property type="protein sequence ID" value="KAK4524858.1"/>
    <property type="molecule type" value="Genomic_DNA"/>
</dbReference>
<evidence type="ECO:0000256" key="5">
    <source>
        <dbReference type="ARBA" id="ARBA00023136"/>
    </source>
</evidence>
<name>A0AAV9I4S9_9RHOD</name>
<dbReference type="AlphaFoldDB" id="A0AAV9I4S9"/>
<evidence type="ECO:0000313" key="7">
    <source>
        <dbReference type="EMBL" id="KAK4522457.1"/>
    </source>
</evidence>
<proteinExistence type="inferred from homology"/>
<dbReference type="GO" id="GO:0012505">
    <property type="term" value="C:endomembrane system"/>
    <property type="evidence" value="ECO:0007669"/>
    <property type="project" value="TreeGrafter"/>
</dbReference>
<evidence type="ECO:0000256" key="3">
    <source>
        <dbReference type="ARBA" id="ARBA00022692"/>
    </source>
</evidence>
<protein>
    <submittedName>
        <fullName evidence="7">Uncharacterized protein</fullName>
    </submittedName>
</protein>
<comment type="subcellular location">
    <subcellularLocation>
        <location evidence="1">Membrane</location>
    </subcellularLocation>
</comment>
<reference evidence="7 9" key="1">
    <citation type="submission" date="2022-07" db="EMBL/GenBank/DDBJ databases">
        <title>Genome-wide signatures of adaptation to extreme environments.</title>
        <authorList>
            <person name="Cho C.H."/>
            <person name="Yoon H.S."/>
        </authorList>
    </citation>
    <scope>NUCLEOTIDE SEQUENCE [LARGE SCALE GENOMIC DNA]</scope>
    <source>
        <strain evidence="7 9">108.79 E11</strain>
    </source>
</reference>
<dbReference type="InterPro" id="IPR029454">
    <property type="entry name" value="ODR-4-like"/>
</dbReference>
<evidence type="ECO:0000256" key="1">
    <source>
        <dbReference type="ARBA" id="ARBA00004370"/>
    </source>
</evidence>
<keyword evidence="3 6" id="KW-0812">Transmembrane</keyword>
<dbReference type="EMBL" id="JANCYU010000004">
    <property type="protein sequence ID" value="KAK4522457.1"/>
    <property type="molecule type" value="Genomic_DNA"/>
</dbReference>
<accession>A0AAV9I4S9</accession>
<evidence type="ECO:0000256" key="6">
    <source>
        <dbReference type="SAM" id="Phobius"/>
    </source>
</evidence>
<feature type="transmembrane region" description="Helical" evidence="6">
    <location>
        <begin position="398"/>
        <end position="416"/>
    </location>
</feature>
<dbReference type="PANTHER" id="PTHR33966:SF1">
    <property type="entry name" value="PROTEIN ODR-4 HOMOLOG"/>
    <property type="match status" value="1"/>
</dbReference>
<dbReference type="Pfam" id="PF14778">
    <property type="entry name" value="ODR4-like"/>
    <property type="match status" value="1"/>
</dbReference>
<evidence type="ECO:0000313" key="8">
    <source>
        <dbReference type="EMBL" id="KAK4524858.1"/>
    </source>
</evidence>
<evidence type="ECO:0000256" key="2">
    <source>
        <dbReference type="ARBA" id="ARBA00010131"/>
    </source>
</evidence>
<keyword evidence="4 6" id="KW-1133">Transmembrane helix</keyword>
<dbReference type="Proteomes" id="UP001300502">
    <property type="component" value="Unassembled WGS sequence"/>
</dbReference>
<dbReference type="GO" id="GO:0008104">
    <property type="term" value="P:intracellular protein localization"/>
    <property type="evidence" value="ECO:0007669"/>
    <property type="project" value="TreeGrafter"/>
</dbReference>
<gene>
    <name evidence="7" type="ORF">GAYE_HTGSCF06PCTG21G0345</name>
    <name evidence="8" type="ORF">GAYE_SCF06G2760</name>
</gene>
<keyword evidence="9" id="KW-1185">Reference proteome</keyword>
<dbReference type="PANTHER" id="PTHR33966">
    <property type="entry name" value="PROTEIN ODR-4 HOMOLOG"/>
    <property type="match status" value="1"/>
</dbReference>
<organism evidence="7 9">
    <name type="scientific">Galdieria yellowstonensis</name>
    <dbReference type="NCBI Taxonomy" id="3028027"/>
    <lineage>
        <taxon>Eukaryota</taxon>
        <taxon>Rhodophyta</taxon>
        <taxon>Bangiophyceae</taxon>
        <taxon>Galdieriales</taxon>
        <taxon>Galdieriaceae</taxon>
        <taxon>Galdieria</taxon>
    </lineage>
</organism>
<comment type="caution">
    <text evidence="7">The sequence shown here is derived from an EMBL/GenBank/DDBJ whole genome shotgun (WGS) entry which is preliminary data.</text>
</comment>
<keyword evidence="5 6" id="KW-0472">Membrane</keyword>